<dbReference type="InterPro" id="IPR006102">
    <property type="entry name" value="Ig-like_GH2"/>
</dbReference>
<protein>
    <submittedName>
        <fullName evidence="7">Glycoside hydrolase family 2</fullName>
    </submittedName>
</protein>
<evidence type="ECO:0000256" key="2">
    <source>
        <dbReference type="ARBA" id="ARBA00022801"/>
    </source>
</evidence>
<dbReference type="GO" id="GO:0004553">
    <property type="term" value="F:hydrolase activity, hydrolyzing O-glycosyl compounds"/>
    <property type="evidence" value="ECO:0007669"/>
    <property type="project" value="InterPro"/>
</dbReference>
<accession>A0A7G6X511</accession>
<reference evidence="8" key="1">
    <citation type="submission" date="2019-09" db="EMBL/GenBank/DDBJ databases">
        <title>Antimicrobial potential of Antarctic Bacteria.</title>
        <authorList>
            <person name="Benaud N."/>
            <person name="Edwards R.J."/>
            <person name="Ferrari B.C."/>
        </authorList>
    </citation>
    <scope>NUCLEOTIDE SEQUENCE [LARGE SCALE GENOMIC DNA]</scope>
    <source>
        <strain evidence="8">SPB151</strain>
    </source>
</reference>
<keyword evidence="8" id="KW-1185">Reference proteome</keyword>
<dbReference type="Gene3D" id="2.60.40.10">
    <property type="entry name" value="Immunoglobulins"/>
    <property type="match status" value="1"/>
</dbReference>
<evidence type="ECO:0000256" key="3">
    <source>
        <dbReference type="ARBA" id="ARBA00023295"/>
    </source>
</evidence>
<dbReference type="Pfam" id="PF00703">
    <property type="entry name" value="Glyco_hydro_2"/>
    <property type="match status" value="1"/>
</dbReference>
<feature type="domain" description="Glycoside hydrolase family 2 immunoglobulin-like beta-sandwich" evidence="4">
    <location>
        <begin position="185"/>
        <end position="289"/>
    </location>
</feature>
<dbReference type="GO" id="GO:0005975">
    <property type="term" value="P:carbohydrate metabolic process"/>
    <property type="evidence" value="ECO:0007669"/>
    <property type="project" value="InterPro"/>
</dbReference>
<dbReference type="RefSeq" id="WP_185443726.1">
    <property type="nucleotide sequence ID" value="NZ_CP043661.1"/>
</dbReference>
<dbReference type="Pfam" id="PF02837">
    <property type="entry name" value="Glyco_hydro_2_N"/>
    <property type="match status" value="1"/>
</dbReference>
<comment type="similarity">
    <text evidence="1">Belongs to the glycosyl hydrolase 2 family.</text>
</comment>
<dbReference type="KEGG" id="kqi:F1D05_29685"/>
<dbReference type="InterPro" id="IPR013783">
    <property type="entry name" value="Ig-like_fold"/>
</dbReference>
<sequence>MPTPLQDHHPRPLLARADWQDLTGEWQFAHDDSDVGLAEHWQRRTDVFDRTITVPYPPESPASGIHDTGYHPVLWYRRVLHVTAPSPGRRLVLRFGAVDYRADVWVNGEHVVSHEGGQTPFAADITDSLTGDGEQVVVVRAWDDPHDLEQPRGKQDWQEQPHVIWYERTSGIWQPVWLEEVPGDHIESLLFTPSEPPGSFDVEVRLTRHSNQPVKVSIQLHLNDRTLVDDTWTVTGSLLRRRLTIQDNSFEAEPHHLLWSPEQPTLCDATVTVDGAGGVDRVESYLGFRTVGTDQHSFLLNGRPYYLRLALAQGYWPQSHLAAPSADTLRAEVELIKQLGFNGIRTHQKAEDPRFLYWCDRLGVLVCADSAATYSYSRRSLARSTREWMEIVERDAGHPCVVAWVAFNESWGVAQVASSEQQRDAVHGLYRLLKALDPSRPVIGNDGWEYVAGDLLGIHDYTHDPDTIHQRYANEDRVKNTVENGRPGGKQLTLGDASTAVPVPVLLSEFGGFTHAPDDPTTWSGYGVTDSPEQLLERLAALLEAVHGSTGLAGFCYTQLADTVQERNGLLTEDRKPKADLSLIAQIITGPAPLATQPTSPDRR</sequence>
<name>A0A7G6X511_9ACTN</name>
<dbReference type="InterPro" id="IPR008979">
    <property type="entry name" value="Galactose-bd-like_sf"/>
</dbReference>
<evidence type="ECO:0000259" key="6">
    <source>
        <dbReference type="Pfam" id="PF02837"/>
    </source>
</evidence>
<dbReference type="Gene3D" id="2.60.120.260">
    <property type="entry name" value="Galactose-binding domain-like"/>
    <property type="match status" value="1"/>
</dbReference>
<dbReference type="Proteomes" id="UP000515563">
    <property type="component" value="Chromosome"/>
</dbReference>
<dbReference type="SUPFAM" id="SSF51445">
    <property type="entry name" value="(Trans)glycosidases"/>
    <property type="match status" value="1"/>
</dbReference>
<organism evidence="7 8">
    <name type="scientific">Kribbella qitaiheensis</name>
    <dbReference type="NCBI Taxonomy" id="1544730"/>
    <lineage>
        <taxon>Bacteria</taxon>
        <taxon>Bacillati</taxon>
        <taxon>Actinomycetota</taxon>
        <taxon>Actinomycetes</taxon>
        <taxon>Propionibacteriales</taxon>
        <taxon>Kribbellaceae</taxon>
        <taxon>Kribbella</taxon>
    </lineage>
</organism>
<evidence type="ECO:0000256" key="1">
    <source>
        <dbReference type="ARBA" id="ARBA00007401"/>
    </source>
</evidence>
<dbReference type="EMBL" id="CP043661">
    <property type="protein sequence ID" value="QNE21326.1"/>
    <property type="molecule type" value="Genomic_DNA"/>
</dbReference>
<dbReference type="PANTHER" id="PTHR42732:SF3">
    <property type="entry name" value="HYDROLASE"/>
    <property type="match status" value="1"/>
</dbReference>
<proteinExistence type="inferred from homology"/>
<evidence type="ECO:0000313" key="8">
    <source>
        <dbReference type="Proteomes" id="UP000515563"/>
    </source>
</evidence>
<evidence type="ECO:0000259" key="4">
    <source>
        <dbReference type="Pfam" id="PF00703"/>
    </source>
</evidence>
<dbReference type="InterPro" id="IPR006104">
    <property type="entry name" value="Glyco_hydro_2_N"/>
</dbReference>
<gene>
    <name evidence="7" type="ORF">F1D05_29685</name>
</gene>
<dbReference type="Gene3D" id="3.20.20.80">
    <property type="entry name" value="Glycosidases"/>
    <property type="match status" value="1"/>
</dbReference>
<keyword evidence="2 7" id="KW-0378">Hydrolase</keyword>
<dbReference type="SUPFAM" id="SSF49303">
    <property type="entry name" value="beta-Galactosidase/glucuronidase domain"/>
    <property type="match status" value="1"/>
</dbReference>
<dbReference type="InterPro" id="IPR036156">
    <property type="entry name" value="Beta-gal/glucu_dom_sf"/>
</dbReference>
<feature type="domain" description="Glycoside hydrolase family 2 catalytic" evidence="5">
    <location>
        <begin position="296"/>
        <end position="444"/>
    </location>
</feature>
<dbReference type="InterPro" id="IPR017853">
    <property type="entry name" value="GH"/>
</dbReference>
<dbReference type="AlphaFoldDB" id="A0A7G6X511"/>
<feature type="domain" description="Glycosyl hydrolases family 2 sugar binding" evidence="6">
    <location>
        <begin position="21"/>
        <end position="178"/>
    </location>
</feature>
<evidence type="ECO:0000313" key="7">
    <source>
        <dbReference type="EMBL" id="QNE21326.1"/>
    </source>
</evidence>
<reference evidence="7 8" key="2">
    <citation type="journal article" date="2020" name="Microbiol. Resour. Announc.">
        <title>Antarctic desert soil bacteria exhibit high novel natural product potential, evaluated through long-read genome sequencing and comparative genomics.</title>
        <authorList>
            <person name="Benaud N."/>
            <person name="Edwards R.J."/>
            <person name="Amos T.G."/>
            <person name="D'Agostino P.M."/>
            <person name="Gutierrez-Chavez C."/>
            <person name="Montgomery K."/>
            <person name="Nicetic I."/>
            <person name="Ferrari B.C."/>
        </authorList>
    </citation>
    <scope>NUCLEOTIDE SEQUENCE [LARGE SCALE GENOMIC DNA]</scope>
    <source>
        <strain evidence="7 8">SPB151</strain>
    </source>
</reference>
<evidence type="ECO:0000259" key="5">
    <source>
        <dbReference type="Pfam" id="PF02836"/>
    </source>
</evidence>
<dbReference type="PANTHER" id="PTHR42732">
    <property type="entry name" value="BETA-GALACTOSIDASE"/>
    <property type="match status" value="1"/>
</dbReference>
<dbReference type="SUPFAM" id="SSF49785">
    <property type="entry name" value="Galactose-binding domain-like"/>
    <property type="match status" value="1"/>
</dbReference>
<keyword evidence="3" id="KW-0326">Glycosidase</keyword>
<dbReference type="InterPro" id="IPR006103">
    <property type="entry name" value="Glyco_hydro_2_cat"/>
</dbReference>
<dbReference type="Pfam" id="PF02836">
    <property type="entry name" value="Glyco_hydro_2_C"/>
    <property type="match status" value="1"/>
</dbReference>
<dbReference type="InterPro" id="IPR051913">
    <property type="entry name" value="GH2_Domain-Containing"/>
</dbReference>